<organism evidence="1 2">
    <name type="scientific">Rhodotorula graminis (strain WP1)</name>
    <dbReference type="NCBI Taxonomy" id="578459"/>
    <lineage>
        <taxon>Eukaryota</taxon>
        <taxon>Fungi</taxon>
        <taxon>Dikarya</taxon>
        <taxon>Basidiomycota</taxon>
        <taxon>Pucciniomycotina</taxon>
        <taxon>Microbotryomycetes</taxon>
        <taxon>Sporidiobolales</taxon>
        <taxon>Sporidiobolaceae</taxon>
        <taxon>Rhodotorula</taxon>
    </lineage>
</organism>
<dbReference type="OrthoDB" id="2533269at2759"/>
<accession>A0A194S6C0</accession>
<gene>
    <name evidence="1" type="ORF">RHOBADRAFT_42607</name>
</gene>
<name>A0A194S6C0_RHOGW</name>
<protein>
    <submittedName>
        <fullName evidence="1">Uncharacterized protein</fullName>
    </submittedName>
</protein>
<sequence length="465" mass="50385">MPTLSAVPHELLLKVIRHALTTSLISEPLLVHGQFAHLTVTCRTCAYRQVASVCRLWRAIAQEVLGQDVTFANGCGSAERDELVVKALEHDPWRASNVRHVDVSLRRAACGWGAPPSGVDVVGDQSSEAAVMSGGDDAFISSREVQAERWHAQCLAREQQRFVRLLAHCRCIDTLDIDVGFFQDVRLQPTLLPATLRTLTLRNCDAADTFALVSRLPELRDLTLRLALDWFVPSTHLAEPSSLPSLERFELSTTAFGATSLSSILALLSNSRESLSSLALRNKGASQGALAAFLPVASGLIDELAPRLTQLSVRDIPRCGRRHAGTGPATGWFPSTATRFPRLERLHLTGVALPSRAFFSHTLVVGEPEAAGSAQPAAAASGLRSLTVEDFDARSLEPLLEALRATPSLQRLETLAVACARAAEMGRAGEGAWADEQGEVERWCEERGTKLVAGWKLVRVEGCGW</sequence>
<dbReference type="Proteomes" id="UP000053890">
    <property type="component" value="Unassembled WGS sequence"/>
</dbReference>
<dbReference type="SUPFAM" id="SSF52047">
    <property type="entry name" value="RNI-like"/>
    <property type="match status" value="1"/>
</dbReference>
<dbReference type="GeneID" id="28974536"/>
<evidence type="ECO:0000313" key="1">
    <source>
        <dbReference type="EMBL" id="KPV76278.1"/>
    </source>
</evidence>
<dbReference type="RefSeq" id="XP_018272327.1">
    <property type="nucleotide sequence ID" value="XM_018414088.1"/>
</dbReference>
<dbReference type="OMA" id="CILERYK"/>
<dbReference type="InterPro" id="IPR032675">
    <property type="entry name" value="LRR_dom_sf"/>
</dbReference>
<proteinExistence type="predicted"/>
<dbReference type="AlphaFoldDB" id="A0A194S6C0"/>
<dbReference type="EMBL" id="KQ474076">
    <property type="protein sequence ID" value="KPV76278.1"/>
    <property type="molecule type" value="Genomic_DNA"/>
</dbReference>
<reference evidence="1 2" key="1">
    <citation type="journal article" date="2015" name="Front. Microbiol.">
        <title>Genome sequence of the plant growth promoting endophytic yeast Rhodotorula graminis WP1.</title>
        <authorList>
            <person name="Firrincieli A."/>
            <person name="Otillar R."/>
            <person name="Salamov A."/>
            <person name="Schmutz J."/>
            <person name="Khan Z."/>
            <person name="Redman R.S."/>
            <person name="Fleck N.D."/>
            <person name="Lindquist E."/>
            <person name="Grigoriev I.V."/>
            <person name="Doty S.L."/>
        </authorList>
    </citation>
    <scope>NUCLEOTIDE SEQUENCE [LARGE SCALE GENOMIC DNA]</scope>
    <source>
        <strain evidence="1 2">WP1</strain>
    </source>
</reference>
<keyword evidence="2" id="KW-1185">Reference proteome</keyword>
<evidence type="ECO:0000313" key="2">
    <source>
        <dbReference type="Proteomes" id="UP000053890"/>
    </source>
</evidence>
<dbReference type="Gene3D" id="3.80.10.10">
    <property type="entry name" value="Ribonuclease Inhibitor"/>
    <property type="match status" value="1"/>
</dbReference>